<dbReference type="OrthoDB" id="10039566at2759"/>
<evidence type="ECO:0000313" key="2">
    <source>
        <dbReference type="Proteomes" id="UP000738359"/>
    </source>
</evidence>
<dbReference type="Pfam" id="PF12505">
    <property type="entry name" value="DUF3712"/>
    <property type="match status" value="1"/>
</dbReference>
<feature type="non-terminal residue" evidence="1">
    <location>
        <position position="1"/>
    </location>
</feature>
<gene>
    <name evidence="1" type="ORF">BGZ70_009192</name>
</gene>
<dbReference type="InterPro" id="IPR022185">
    <property type="entry name" value="DUF3712"/>
</dbReference>
<reference evidence="1" key="1">
    <citation type="journal article" date="2020" name="Fungal Divers.">
        <title>Resolving the Mortierellaceae phylogeny through synthesis of multi-gene phylogenetics and phylogenomics.</title>
        <authorList>
            <person name="Vandepol N."/>
            <person name="Liber J."/>
            <person name="Desiro A."/>
            <person name="Na H."/>
            <person name="Kennedy M."/>
            <person name="Barry K."/>
            <person name="Grigoriev I.V."/>
            <person name="Miller A.N."/>
            <person name="O'Donnell K."/>
            <person name="Stajich J.E."/>
            <person name="Bonito G."/>
        </authorList>
    </citation>
    <scope>NUCLEOTIDE SEQUENCE</scope>
    <source>
        <strain evidence="1">CK1249</strain>
    </source>
</reference>
<name>A0A9P6J1Z5_MORAP</name>
<organism evidence="1 2">
    <name type="scientific">Mortierella alpina</name>
    <name type="common">Oleaginous fungus</name>
    <name type="synonym">Mortierella renispora</name>
    <dbReference type="NCBI Taxonomy" id="64518"/>
    <lineage>
        <taxon>Eukaryota</taxon>
        <taxon>Fungi</taxon>
        <taxon>Fungi incertae sedis</taxon>
        <taxon>Mucoromycota</taxon>
        <taxon>Mortierellomycotina</taxon>
        <taxon>Mortierellomycetes</taxon>
        <taxon>Mortierellales</taxon>
        <taxon>Mortierellaceae</taxon>
        <taxon>Mortierella</taxon>
    </lineage>
</organism>
<proteinExistence type="predicted"/>
<dbReference type="PANTHER" id="PTHR35895">
    <property type="entry name" value="CHROMOSOME 16, WHOLE GENOME SHOTGUN SEQUENCE"/>
    <property type="match status" value="1"/>
</dbReference>
<keyword evidence="2" id="KW-1185">Reference proteome</keyword>
<dbReference type="InterPro" id="IPR046368">
    <property type="entry name" value="Tag1"/>
</dbReference>
<protein>
    <submittedName>
        <fullName evidence="1">Uncharacterized protein</fullName>
    </submittedName>
</protein>
<dbReference type="AlphaFoldDB" id="A0A9P6J1Z5"/>
<sequence length="333" mass="35224">MAKTAVTVNNVFVPPMTILSINATITYNGVALGTVVSKFFSSPVIPGKSQGKITARLALNTNPLHLIALIRAQAVKNGLNTDALDGLILMQKGGNPPSCVFDGFNAIDFTLKAMVGVAVDIKMTTDVKLGKYRLSLPYMQTGVPTTTDRSILKLLPLIGTPIAQLLVDRSKIAFDTITLVAPSETSFKANRVGAITATGPLDALIAFPHPVIISFDGKIIGSMKMPTVNLVANEGAVLDLKGMDRYQWTLSAKGVVVAAMGAAIPGVIMTKTMTLDGFRKLQGLKIDSYVITRIDAGGLHMVMKATLANPSTLGMTIALSTFQTQFHGKVLGP</sequence>
<comment type="caution">
    <text evidence="1">The sequence shown here is derived from an EMBL/GenBank/DDBJ whole genome shotgun (WGS) entry which is preliminary data.</text>
</comment>
<accession>A0A9P6J1Z5</accession>
<evidence type="ECO:0000313" key="1">
    <source>
        <dbReference type="EMBL" id="KAF9958422.1"/>
    </source>
</evidence>
<dbReference type="GO" id="GO:0000329">
    <property type="term" value="C:fungal-type vacuole membrane"/>
    <property type="evidence" value="ECO:0007669"/>
    <property type="project" value="InterPro"/>
</dbReference>
<dbReference type="Proteomes" id="UP000738359">
    <property type="component" value="Unassembled WGS sequence"/>
</dbReference>
<dbReference type="PANTHER" id="PTHR35895:SF3">
    <property type="entry name" value="PRE-RRNA PROCESSING PROTEIN"/>
    <property type="match status" value="1"/>
</dbReference>
<dbReference type="EMBL" id="JAAAHY010000728">
    <property type="protein sequence ID" value="KAF9958422.1"/>
    <property type="molecule type" value="Genomic_DNA"/>
</dbReference>